<evidence type="ECO:0000259" key="7">
    <source>
        <dbReference type="PROSITE" id="PS51755"/>
    </source>
</evidence>
<keyword evidence="2" id="KW-0805">Transcription regulation</keyword>
<keyword evidence="4" id="KW-0804">Transcription</keyword>
<feature type="compositionally biased region" description="Low complexity" evidence="6">
    <location>
        <begin position="267"/>
        <end position="281"/>
    </location>
</feature>
<dbReference type="GO" id="GO:0003677">
    <property type="term" value="F:DNA binding"/>
    <property type="evidence" value="ECO:0007669"/>
    <property type="project" value="UniProtKB-UniRule"/>
</dbReference>
<dbReference type="Gene3D" id="1.10.10.10">
    <property type="entry name" value="Winged helix-like DNA-binding domain superfamily/Winged helix DNA-binding domain"/>
    <property type="match status" value="1"/>
</dbReference>
<dbReference type="GO" id="GO:0006355">
    <property type="term" value="P:regulation of DNA-templated transcription"/>
    <property type="evidence" value="ECO:0007669"/>
    <property type="project" value="InterPro"/>
</dbReference>
<accession>K6W9P4</accession>
<keyword evidence="3 5" id="KW-0238">DNA-binding</keyword>
<proteinExistence type="inferred from homology"/>
<dbReference type="AlphaFoldDB" id="K6W9P4"/>
<organism evidence="8 9">
    <name type="scientific">Gordonia rhizosphera NBRC 16068</name>
    <dbReference type="NCBI Taxonomy" id="1108045"/>
    <lineage>
        <taxon>Bacteria</taxon>
        <taxon>Bacillati</taxon>
        <taxon>Actinomycetota</taxon>
        <taxon>Actinomycetes</taxon>
        <taxon>Mycobacteriales</taxon>
        <taxon>Gordoniaceae</taxon>
        <taxon>Gordonia</taxon>
    </lineage>
</organism>
<evidence type="ECO:0000256" key="6">
    <source>
        <dbReference type="SAM" id="MobiDB-lite"/>
    </source>
</evidence>
<protein>
    <submittedName>
        <fullName evidence="8">Putative regulatory protein</fullName>
    </submittedName>
</protein>
<dbReference type="PROSITE" id="PS51755">
    <property type="entry name" value="OMPR_PHOB"/>
    <property type="match status" value="1"/>
</dbReference>
<dbReference type="Pfam" id="PF00486">
    <property type="entry name" value="Trans_reg_C"/>
    <property type="match status" value="1"/>
</dbReference>
<dbReference type="SUPFAM" id="SSF52540">
    <property type="entry name" value="P-loop containing nucleoside triphosphate hydrolases"/>
    <property type="match status" value="1"/>
</dbReference>
<dbReference type="InterPro" id="IPR051677">
    <property type="entry name" value="AfsR-DnrI-RedD_regulator"/>
</dbReference>
<evidence type="ECO:0000256" key="2">
    <source>
        <dbReference type="ARBA" id="ARBA00023015"/>
    </source>
</evidence>
<evidence type="ECO:0000256" key="5">
    <source>
        <dbReference type="PROSITE-ProRule" id="PRU01091"/>
    </source>
</evidence>
<feature type="domain" description="OmpR/PhoB-type" evidence="7">
    <location>
        <begin position="7"/>
        <end position="112"/>
    </location>
</feature>
<dbReference type="InterPro" id="IPR001867">
    <property type="entry name" value="OmpR/PhoB-type_DNA-bd"/>
</dbReference>
<evidence type="ECO:0000313" key="9">
    <source>
        <dbReference type="Proteomes" id="UP000008363"/>
    </source>
</evidence>
<comment type="similarity">
    <text evidence="1">Belongs to the AfsR/DnrI/RedD regulatory family.</text>
</comment>
<dbReference type="SMART" id="SM00862">
    <property type="entry name" value="Trans_reg_C"/>
    <property type="match status" value="1"/>
</dbReference>
<dbReference type="Gene3D" id="1.25.40.10">
    <property type="entry name" value="Tetratricopeptide repeat domain"/>
    <property type="match status" value="1"/>
</dbReference>
<reference evidence="8 9" key="1">
    <citation type="submission" date="2012-08" db="EMBL/GenBank/DDBJ databases">
        <title>Whole genome shotgun sequence of Gordonia rhizosphera NBRC 16068.</title>
        <authorList>
            <person name="Takarada H."/>
            <person name="Isaki S."/>
            <person name="Hosoyama A."/>
            <person name="Tsuchikane K."/>
            <person name="Katsumata H."/>
            <person name="Baba S."/>
            <person name="Ohji S."/>
            <person name="Yamazaki S."/>
            <person name="Fujita N."/>
        </authorList>
    </citation>
    <scope>NUCLEOTIDE SEQUENCE [LARGE SCALE GENOMIC DNA]</scope>
    <source>
        <strain evidence="8 9">NBRC 16068</strain>
    </source>
</reference>
<dbReference type="eggNOG" id="COG3629">
    <property type="taxonomic scope" value="Bacteria"/>
</dbReference>
<sequence length="1070" mass="115932">MWERGGGSTLSLMGRPAYTVMGGLGAQIGSETVELGTRKQRAVLAQLILARGDPVSLDRLIDGIWGDAAPDRAEVSVQAYISGLRKALEPDRKPRAPSTVLVTKGSGYALVADDTEVDVRNLVARLTDAHERSRIGDPAAAAHLLQDALNRYRPLLPEFEGLVFRDEAAAHLERTIAEAQELSFEVRLALGEHRGLVPELEQAVRCSPLDEGLWCLLATARYRLGRQSEALAAIADARRILADEIGVDPGPRLRTLEREILEHAPALDAPAATAPLRPTPAGRHDDASVAPDAEADGTDTATASPSTLIGRTDELAVLHRAVLTSLQGPGGFVIVEGEPGAGKTALLEEATRRAAGAADLKVLWGRCIEEDGAPSMWPWVQVLGSVLPELDPEHRPRLLDSDLGRMVTEGVTVIPPPREMPDATARFRLYDQAADLLELIARSHLLIIALDDLQWADGGSLELLCHMAARRTPGVTFFVSLRSSSQRPAVTNALGTLARLPEHRRIEVGPLSDDDISEMVRRETHEWPAAGTIASISRRTGGNAFFVRELARLLADRGSIGEQAVPAGVRDVVRERIRPLSERTTNLLDVSALIGRRVDISLLAAVAGENVDDTLDALDSAFAAGLVDIEPDDPFVFTFNHDLIRETIAEGIPARRACRIHLAIADRLDDGSSTHASVLAGHLWAAGPLADRARTARALLTSGRIALRTYNFDAGERHLSDAASLARSAGERSLELAAITTHLFSDVAWKGYFAADPDLLARARELGEASDDATLLANLDYARFAAHSQIADIRTSHRHATEMYSRAKGSGNPTVVHLGMQAAAIDLFDRGRMGEAYRLLVDYAPIDAAISGLQSDQALIARGFRAVATTMHVGPHEGRHLCEHIEAGPDDPVSYLGAAIFGVHAAALAGDTDWARDLGERLLATPSHRALEYLRQSGERIYWWSRALSDAPDEALEHMERLHGVDRPQRTGLGLWFALYAEALVAAGQYDRVPVLLEQAQSFAEQTGQRYPDAHRLLVCAEYQYATDHPASIIADTLREARRVAVMQEATTLVARIDSFAADHGLMPFR</sequence>
<dbReference type="STRING" id="1108045.GORHZ_104_00100"/>
<dbReference type="Pfam" id="PF03704">
    <property type="entry name" value="BTAD"/>
    <property type="match status" value="1"/>
</dbReference>
<evidence type="ECO:0000256" key="4">
    <source>
        <dbReference type="ARBA" id="ARBA00023163"/>
    </source>
</evidence>
<dbReference type="InterPro" id="IPR005158">
    <property type="entry name" value="BTAD"/>
</dbReference>
<dbReference type="SMART" id="SM01043">
    <property type="entry name" value="BTAD"/>
    <property type="match status" value="1"/>
</dbReference>
<dbReference type="PANTHER" id="PTHR35807:SF1">
    <property type="entry name" value="TRANSCRIPTIONAL REGULATOR REDD"/>
    <property type="match status" value="1"/>
</dbReference>
<dbReference type="CDD" id="cd15831">
    <property type="entry name" value="BTAD"/>
    <property type="match status" value="1"/>
</dbReference>
<name>K6W9P4_9ACTN</name>
<dbReference type="EMBL" id="BAHC01000104">
    <property type="protein sequence ID" value="GAB90481.1"/>
    <property type="molecule type" value="Genomic_DNA"/>
</dbReference>
<dbReference type="InterPro" id="IPR041664">
    <property type="entry name" value="AAA_16"/>
</dbReference>
<evidence type="ECO:0000313" key="8">
    <source>
        <dbReference type="EMBL" id="GAB90481.1"/>
    </source>
</evidence>
<keyword evidence="9" id="KW-1185">Reference proteome</keyword>
<dbReference type="eggNOG" id="COG3899">
    <property type="taxonomic scope" value="Bacteria"/>
</dbReference>
<dbReference type="Pfam" id="PF13191">
    <property type="entry name" value="AAA_16"/>
    <property type="match status" value="1"/>
</dbReference>
<dbReference type="SUPFAM" id="SSF46894">
    <property type="entry name" value="C-terminal effector domain of the bipartite response regulators"/>
    <property type="match status" value="1"/>
</dbReference>
<feature type="DNA-binding region" description="OmpR/PhoB-type" evidence="5">
    <location>
        <begin position="7"/>
        <end position="112"/>
    </location>
</feature>
<dbReference type="InterPro" id="IPR036388">
    <property type="entry name" value="WH-like_DNA-bd_sf"/>
</dbReference>
<evidence type="ECO:0000256" key="1">
    <source>
        <dbReference type="ARBA" id="ARBA00005820"/>
    </source>
</evidence>
<dbReference type="InterPro" id="IPR016032">
    <property type="entry name" value="Sig_transdc_resp-reg_C-effctor"/>
</dbReference>
<dbReference type="Proteomes" id="UP000008363">
    <property type="component" value="Unassembled WGS sequence"/>
</dbReference>
<dbReference type="SUPFAM" id="SSF48452">
    <property type="entry name" value="TPR-like"/>
    <property type="match status" value="1"/>
</dbReference>
<dbReference type="InterPro" id="IPR011990">
    <property type="entry name" value="TPR-like_helical_dom_sf"/>
</dbReference>
<comment type="caution">
    <text evidence="8">The sequence shown here is derived from an EMBL/GenBank/DDBJ whole genome shotgun (WGS) entry which is preliminary data.</text>
</comment>
<dbReference type="PANTHER" id="PTHR35807">
    <property type="entry name" value="TRANSCRIPTIONAL REGULATOR REDD-RELATED"/>
    <property type="match status" value="1"/>
</dbReference>
<dbReference type="InterPro" id="IPR027417">
    <property type="entry name" value="P-loop_NTPase"/>
</dbReference>
<gene>
    <name evidence="8" type="ORF">GORHZ_104_00100</name>
</gene>
<feature type="region of interest" description="Disordered" evidence="6">
    <location>
        <begin position="267"/>
        <end position="308"/>
    </location>
</feature>
<dbReference type="GO" id="GO:0000160">
    <property type="term" value="P:phosphorelay signal transduction system"/>
    <property type="evidence" value="ECO:0007669"/>
    <property type="project" value="InterPro"/>
</dbReference>
<evidence type="ECO:0000256" key="3">
    <source>
        <dbReference type="ARBA" id="ARBA00023125"/>
    </source>
</evidence>